<reference evidence="12 13" key="1">
    <citation type="journal article" date="2016" name="Nat. Commun.">
        <title>Thousands of microbial genomes shed light on interconnected biogeochemical processes in an aquifer system.</title>
        <authorList>
            <person name="Anantharaman K."/>
            <person name="Brown C.T."/>
            <person name="Hug L.A."/>
            <person name="Sharon I."/>
            <person name="Castelle C.J."/>
            <person name="Probst A.J."/>
            <person name="Thomas B.C."/>
            <person name="Singh A."/>
            <person name="Wilkins M.J."/>
            <person name="Karaoz U."/>
            <person name="Brodie E.L."/>
            <person name="Williams K.H."/>
            <person name="Hubbard S.S."/>
            <person name="Banfield J.F."/>
        </authorList>
    </citation>
    <scope>NUCLEOTIDE SEQUENCE [LARGE SCALE GENOMIC DNA]</scope>
</reference>
<dbReference type="InterPro" id="IPR047867">
    <property type="entry name" value="Ribosomal_uL22_bac/org-type"/>
</dbReference>
<dbReference type="InterPro" id="IPR005727">
    <property type="entry name" value="Ribosomal_uL22_bac/chlpt-type"/>
</dbReference>
<dbReference type="NCBIfam" id="TIGR01044">
    <property type="entry name" value="rplV_bact"/>
    <property type="match status" value="1"/>
</dbReference>
<comment type="function">
    <text evidence="7 10">This protein binds specifically to 23S rRNA; its binding is stimulated by other ribosomal proteins, e.g., L4, L17, and L20. It is important during the early stages of 50S assembly. It makes multiple contacts with different domains of the 23S rRNA in the assembled 50S subunit and ribosome.</text>
</comment>
<name>A0A1G1XQQ6_9BACT</name>
<dbReference type="Gene3D" id="3.90.470.10">
    <property type="entry name" value="Ribosomal protein L22/L17"/>
    <property type="match status" value="1"/>
</dbReference>
<dbReference type="GO" id="GO:0019843">
    <property type="term" value="F:rRNA binding"/>
    <property type="evidence" value="ECO:0007669"/>
    <property type="project" value="UniProtKB-UniRule"/>
</dbReference>
<evidence type="ECO:0000256" key="10">
    <source>
        <dbReference type="RuleBase" id="RU004008"/>
    </source>
</evidence>
<evidence type="ECO:0000256" key="6">
    <source>
        <dbReference type="ARBA" id="ARBA00035207"/>
    </source>
</evidence>
<dbReference type="Pfam" id="PF00237">
    <property type="entry name" value="Ribosomal_L22"/>
    <property type="match status" value="1"/>
</dbReference>
<evidence type="ECO:0000256" key="3">
    <source>
        <dbReference type="ARBA" id="ARBA00022884"/>
    </source>
</evidence>
<comment type="caution">
    <text evidence="12">The sequence shown here is derived from an EMBL/GenBank/DDBJ whole genome shotgun (WGS) entry which is preliminary data.</text>
</comment>
<dbReference type="CDD" id="cd00336">
    <property type="entry name" value="Ribosomal_L22"/>
    <property type="match status" value="1"/>
</dbReference>
<feature type="compositionally biased region" description="Basic residues" evidence="11">
    <location>
        <begin position="189"/>
        <end position="199"/>
    </location>
</feature>
<dbReference type="GO" id="GO:0006412">
    <property type="term" value="P:translation"/>
    <property type="evidence" value="ECO:0007669"/>
    <property type="project" value="UniProtKB-UniRule"/>
</dbReference>
<dbReference type="InterPro" id="IPR001063">
    <property type="entry name" value="Ribosomal_uL22"/>
</dbReference>
<evidence type="ECO:0000256" key="11">
    <source>
        <dbReference type="SAM" id="MobiDB-lite"/>
    </source>
</evidence>
<keyword evidence="3 7" id="KW-0694">RNA-binding</keyword>
<evidence type="ECO:0000256" key="4">
    <source>
        <dbReference type="ARBA" id="ARBA00022980"/>
    </source>
</evidence>
<dbReference type="InterPro" id="IPR036394">
    <property type="entry name" value="Ribosomal_uL22_sf"/>
</dbReference>
<comment type="similarity">
    <text evidence="1 7 8">Belongs to the universal ribosomal protein uL22 family.</text>
</comment>
<evidence type="ECO:0000256" key="1">
    <source>
        <dbReference type="ARBA" id="ARBA00009451"/>
    </source>
</evidence>
<keyword evidence="5 7" id="KW-0687">Ribonucleoprotein</keyword>
<dbReference type="AlphaFoldDB" id="A0A1G1XQQ6"/>
<protein>
    <recommendedName>
        <fullName evidence="6 7">Large ribosomal subunit protein uL22</fullName>
    </recommendedName>
</protein>
<feature type="compositionally biased region" description="Basic and acidic residues" evidence="11">
    <location>
        <begin position="176"/>
        <end position="188"/>
    </location>
</feature>
<evidence type="ECO:0000313" key="13">
    <source>
        <dbReference type="Proteomes" id="UP000176260"/>
    </source>
</evidence>
<dbReference type="GO" id="GO:0003735">
    <property type="term" value="F:structural constituent of ribosome"/>
    <property type="evidence" value="ECO:0007669"/>
    <property type="project" value="InterPro"/>
</dbReference>
<evidence type="ECO:0000256" key="5">
    <source>
        <dbReference type="ARBA" id="ARBA00023274"/>
    </source>
</evidence>
<evidence type="ECO:0000256" key="9">
    <source>
        <dbReference type="RuleBase" id="RU004006"/>
    </source>
</evidence>
<dbReference type="GO" id="GO:0015934">
    <property type="term" value="C:large ribosomal subunit"/>
    <property type="evidence" value="ECO:0007669"/>
    <property type="project" value="InterPro"/>
</dbReference>
<gene>
    <name evidence="7" type="primary">rplV</name>
    <name evidence="12" type="ORF">A2Y67_04015</name>
</gene>
<organism evidence="12 13">
    <name type="scientific">Candidatus Buchananbacteria bacterium RBG_13_39_9</name>
    <dbReference type="NCBI Taxonomy" id="1797531"/>
    <lineage>
        <taxon>Bacteria</taxon>
        <taxon>Candidatus Buchananiibacteriota</taxon>
    </lineage>
</organism>
<dbReference type="EMBL" id="MHIA01000024">
    <property type="protein sequence ID" value="OGY41687.1"/>
    <property type="molecule type" value="Genomic_DNA"/>
</dbReference>
<comment type="subunit">
    <text evidence="7 9">Part of the 50S ribosomal subunit.</text>
</comment>
<sequence>MQVKAKIKYLRMSPKKLRLIANLIRGMKVEDAIMQLNFSNKLAKRPILKLLYSALSNAENNFSLKKENLFIKEIKVDMAGMLKRWQYKAHGRATPLRKRNAHILIILDELVPTRAKVKKVKVEKPIKVKSVKELKEKVAPEEIKTFKKEKITKEHEKEIEKEIHDVRMEGKHRHKQHEDKKKMKEGKGFIKKFFSRKAG</sequence>
<proteinExistence type="inferred from homology"/>
<feature type="region of interest" description="Disordered" evidence="11">
    <location>
        <begin position="167"/>
        <end position="199"/>
    </location>
</feature>
<accession>A0A1G1XQQ6</accession>
<keyword evidence="4 7" id="KW-0689">Ribosomal protein</keyword>
<evidence type="ECO:0000256" key="8">
    <source>
        <dbReference type="RuleBase" id="RU004005"/>
    </source>
</evidence>
<evidence type="ECO:0000256" key="7">
    <source>
        <dbReference type="HAMAP-Rule" id="MF_01331"/>
    </source>
</evidence>
<keyword evidence="2 7" id="KW-0699">rRNA-binding</keyword>
<dbReference type="SUPFAM" id="SSF54843">
    <property type="entry name" value="Ribosomal protein L22"/>
    <property type="match status" value="1"/>
</dbReference>
<dbReference type="Proteomes" id="UP000176260">
    <property type="component" value="Unassembled WGS sequence"/>
</dbReference>
<dbReference type="PANTHER" id="PTHR13501:SF8">
    <property type="entry name" value="LARGE RIBOSOMAL SUBUNIT PROTEIN UL22M"/>
    <property type="match status" value="1"/>
</dbReference>
<dbReference type="HAMAP" id="MF_01331_B">
    <property type="entry name" value="Ribosomal_uL22_B"/>
    <property type="match status" value="1"/>
</dbReference>
<dbReference type="PANTHER" id="PTHR13501">
    <property type="entry name" value="CHLOROPLAST 50S RIBOSOMAL PROTEIN L22-RELATED"/>
    <property type="match status" value="1"/>
</dbReference>
<evidence type="ECO:0000313" key="12">
    <source>
        <dbReference type="EMBL" id="OGY41687.1"/>
    </source>
</evidence>
<comment type="function">
    <text evidence="7">The globular domain of the protein is located near the polypeptide exit tunnel on the outside of the subunit, while an extended beta-hairpin is found that lines the wall of the exit tunnel in the center of the 70S ribosome.</text>
</comment>
<evidence type="ECO:0000256" key="2">
    <source>
        <dbReference type="ARBA" id="ARBA00022730"/>
    </source>
</evidence>